<feature type="compositionally biased region" description="Basic and acidic residues" evidence="6">
    <location>
        <begin position="195"/>
        <end position="205"/>
    </location>
</feature>
<evidence type="ECO:0000256" key="2">
    <source>
        <dbReference type="ARBA" id="ARBA00023015"/>
    </source>
</evidence>
<organism evidence="8 9">
    <name type="scientific">Ceratobasidium theobromae</name>
    <dbReference type="NCBI Taxonomy" id="1582974"/>
    <lineage>
        <taxon>Eukaryota</taxon>
        <taxon>Fungi</taxon>
        <taxon>Dikarya</taxon>
        <taxon>Basidiomycota</taxon>
        <taxon>Agaricomycotina</taxon>
        <taxon>Agaricomycetes</taxon>
        <taxon>Cantharellales</taxon>
        <taxon>Ceratobasidiaceae</taxon>
        <taxon>Ceratobasidium</taxon>
    </lineage>
</organism>
<dbReference type="InterPro" id="IPR001387">
    <property type="entry name" value="Cro/C1-type_HTH"/>
</dbReference>
<name>A0A5N5QWJ5_9AGAM</name>
<comment type="function">
    <text evidence="5">Transcriptional coactivator that stimulates GCN4-dependent transcriptional activity by bridging the DNA-binding region of GCN4 and TBP (SPT15), thereby recruiting TBP to GCN4-bound promoters. Involved in induction of the ribosome quality control (RQC) pathway; a pathway that degrades nascent peptide chains during problematic translation. Required to prevent stalled ribosomes from frameshifting.</text>
</comment>
<dbReference type="Pfam" id="PF01381">
    <property type="entry name" value="HTH_3"/>
    <property type="match status" value="1"/>
</dbReference>
<dbReference type="SUPFAM" id="SSF47413">
    <property type="entry name" value="lambda repressor-like DNA-binding domains"/>
    <property type="match status" value="1"/>
</dbReference>
<evidence type="ECO:0000256" key="5">
    <source>
        <dbReference type="ARBA" id="ARBA00035107"/>
    </source>
</evidence>
<dbReference type="Proteomes" id="UP000383932">
    <property type="component" value="Unassembled WGS sequence"/>
</dbReference>
<evidence type="ECO:0000313" key="8">
    <source>
        <dbReference type="EMBL" id="KAB5596122.1"/>
    </source>
</evidence>
<dbReference type="Gene3D" id="1.10.260.40">
    <property type="entry name" value="lambda repressor-like DNA-binding domains"/>
    <property type="match status" value="1"/>
</dbReference>
<evidence type="ECO:0000256" key="1">
    <source>
        <dbReference type="ARBA" id="ARBA00009802"/>
    </source>
</evidence>
<feature type="compositionally biased region" description="Acidic residues" evidence="6">
    <location>
        <begin position="185"/>
        <end position="194"/>
    </location>
</feature>
<protein>
    <recommendedName>
        <fullName evidence="7">HTH cro/C1-type domain-containing protein</fullName>
    </recommendedName>
</protein>
<keyword evidence="3" id="KW-0238">DNA-binding</keyword>
<feature type="domain" description="HTH cro/C1-type" evidence="7">
    <location>
        <begin position="93"/>
        <end position="147"/>
    </location>
</feature>
<dbReference type="PANTHER" id="PTHR10245">
    <property type="entry name" value="ENDOTHELIAL DIFFERENTIATION-RELATED FACTOR 1 MULTIPROTEIN BRIDGING FACTOR 1"/>
    <property type="match status" value="1"/>
</dbReference>
<comment type="similarity">
    <text evidence="1">Belongs to the MBF1 family.</text>
</comment>
<evidence type="ECO:0000259" key="7">
    <source>
        <dbReference type="PROSITE" id="PS50943"/>
    </source>
</evidence>
<dbReference type="CDD" id="cd00093">
    <property type="entry name" value="HTH_XRE"/>
    <property type="match status" value="1"/>
</dbReference>
<dbReference type="EMBL" id="SSOP01000003">
    <property type="protein sequence ID" value="KAB5596122.1"/>
    <property type="molecule type" value="Genomic_DNA"/>
</dbReference>
<comment type="caution">
    <text evidence="8">The sequence shown here is derived from an EMBL/GenBank/DDBJ whole genome shotgun (WGS) entry which is preliminary data.</text>
</comment>
<evidence type="ECO:0000256" key="6">
    <source>
        <dbReference type="SAM" id="MobiDB-lite"/>
    </source>
</evidence>
<keyword evidence="2" id="KW-0805">Transcription regulation</keyword>
<feature type="compositionally biased region" description="Basic and acidic residues" evidence="6">
    <location>
        <begin position="162"/>
        <end position="172"/>
    </location>
</feature>
<feature type="region of interest" description="Disordered" evidence="6">
    <location>
        <begin position="147"/>
        <end position="205"/>
    </location>
</feature>
<evidence type="ECO:0000313" key="9">
    <source>
        <dbReference type="Proteomes" id="UP000383932"/>
    </source>
</evidence>
<dbReference type="InterPro" id="IPR010982">
    <property type="entry name" value="Lambda_DNA-bd_dom_sf"/>
</dbReference>
<dbReference type="SMART" id="SM00530">
    <property type="entry name" value="HTH_XRE"/>
    <property type="match status" value="1"/>
</dbReference>
<reference evidence="8 9" key="1">
    <citation type="journal article" date="2019" name="Fungal Biol. Biotechnol.">
        <title>Draft genome sequence of fastidious pathogen Ceratobasidium theobromae, which causes vascular-streak dieback in Theobroma cacao.</title>
        <authorList>
            <person name="Ali S.S."/>
            <person name="Asman A."/>
            <person name="Shao J."/>
            <person name="Firmansyah A.P."/>
            <person name="Susilo A.W."/>
            <person name="Rosmana A."/>
            <person name="McMahon P."/>
            <person name="Junaid M."/>
            <person name="Guest D."/>
            <person name="Kheng T.Y."/>
            <person name="Meinhardt L.W."/>
            <person name="Bailey B.A."/>
        </authorList>
    </citation>
    <scope>NUCLEOTIDE SEQUENCE [LARGE SCALE GENOMIC DNA]</scope>
    <source>
        <strain evidence="8 9">CT2</strain>
    </source>
</reference>
<dbReference type="GO" id="GO:0003677">
    <property type="term" value="F:DNA binding"/>
    <property type="evidence" value="ECO:0007669"/>
    <property type="project" value="UniProtKB-KW"/>
</dbReference>
<keyword evidence="9" id="KW-1185">Reference proteome</keyword>
<accession>A0A5N5QWJ5</accession>
<dbReference type="InterPro" id="IPR013729">
    <property type="entry name" value="MBF1_N"/>
</dbReference>
<dbReference type="Pfam" id="PF08523">
    <property type="entry name" value="MBF1"/>
    <property type="match status" value="1"/>
</dbReference>
<evidence type="ECO:0000256" key="3">
    <source>
        <dbReference type="ARBA" id="ARBA00023125"/>
    </source>
</evidence>
<proteinExistence type="inferred from homology"/>
<dbReference type="OrthoDB" id="10253401at2759"/>
<dbReference type="AlphaFoldDB" id="A0A5N5QWJ5"/>
<keyword evidence="4" id="KW-0804">Transcription</keyword>
<dbReference type="PANTHER" id="PTHR10245:SF15">
    <property type="entry name" value="ENDOTHELIAL DIFFERENTIATION-RELATED FACTOR 1"/>
    <property type="match status" value="1"/>
</dbReference>
<evidence type="ECO:0000256" key="4">
    <source>
        <dbReference type="ARBA" id="ARBA00023163"/>
    </source>
</evidence>
<dbReference type="GO" id="GO:0005634">
    <property type="term" value="C:nucleus"/>
    <property type="evidence" value="ECO:0007669"/>
    <property type="project" value="TreeGrafter"/>
</dbReference>
<sequence length="205" mass="22205">MVYFPESNTDWDSQVVIGAKHNAPRARVTKGNAKLSAWFTAAFRAAAFVSTSKKTNGGSNSHIDPDYQKIAKLARDTDAAPPPKLSLAVSEVIRTIRAANGLSQKDLAAKINEKQSVLQDYESGKAIPNTQILGKLERILGVKLRGNDIGKELPGHKSKSAPKPEPDSEPKSVSKSNSDPQPTEPEPELEPEPESEPKSEPDRES</sequence>
<gene>
    <name evidence="8" type="ORF">CTheo_394</name>
</gene>
<dbReference type="PROSITE" id="PS50943">
    <property type="entry name" value="HTH_CROC1"/>
    <property type="match status" value="1"/>
</dbReference>